<keyword evidence="2" id="KW-1133">Transmembrane helix</keyword>
<evidence type="ECO:0000256" key="1">
    <source>
        <dbReference type="SAM" id="MobiDB-lite"/>
    </source>
</evidence>
<keyword evidence="2" id="KW-0812">Transmembrane</keyword>
<feature type="compositionally biased region" description="Acidic residues" evidence="1">
    <location>
        <begin position="1"/>
        <end position="11"/>
    </location>
</feature>
<keyword evidence="2" id="KW-0472">Membrane</keyword>
<evidence type="ECO:0000313" key="3">
    <source>
        <dbReference type="EMBL" id="KMW69434.1"/>
    </source>
</evidence>
<name>A0A0J9HJQ0_AJEDA</name>
<accession>A0A0J9HJQ0</accession>
<feature type="transmembrane region" description="Helical" evidence="2">
    <location>
        <begin position="51"/>
        <end position="72"/>
    </location>
</feature>
<dbReference type="Proteomes" id="UP000007802">
    <property type="component" value="Unassembled WGS sequence"/>
</dbReference>
<sequence length="73" mass="7904">MTERAEDELNADESAGRRNDTSLQDAATTAAAARDAEEREDMAMKVILPQLINITVFTFNLSFLTVIEAAAAS</sequence>
<protein>
    <submittedName>
        <fullName evidence="3">Uncharacterized protein</fullName>
    </submittedName>
</protein>
<dbReference type="AlphaFoldDB" id="A0A0J9HJQ0"/>
<evidence type="ECO:0000256" key="2">
    <source>
        <dbReference type="SAM" id="Phobius"/>
    </source>
</evidence>
<feature type="region of interest" description="Disordered" evidence="1">
    <location>
        <begin position="1"/>
        <end position="35"/>
    </location>
</feature>
<reference evidence="3" key="1">
    <citation type="submission" date="2010-03" db="EMBL/GenBank/DDBJ databases">
        <title>Annotation of Blastomyces dermatitidis strain ATCC 18188.</title>
        <authorList>
            <consortium name="The Broad Institute Genome Sequencing Platform"/>
            <consortium name="Broad Institute Genome Sequencing Center for Infectious Disease."/>
            <person name="Cuomo C."/>
            <person name="Klein B."/>
            <person name="Sullivan T."/>
            <person name="Heitman J."/>
            <person name="Young S."/>
            <person name="Zeng Q."/>
            <person name="Gargeya S."/>
            <person name="Alvarado L."/>
            <person name="Berlin A.M."/>
            <person name="Chapman S.B."/>
            <person name="Chen Z."/>
            <person name="Freedman E."/>
            <person name="Gellesch M."/>
            <person name="Goldberg J."/>
            <person name="Griggs A."/>
            <person name="Gujja S."/>
            <person name="Heilman E."/>
            <person name="Heiman D."/>
            <person name="Howarth C."/>
            <person name="Mehta T."/>
            <person name="Neiman D."/>
            <person name="Pearson M."/>
            <person name="Roberts A."/>
            <person name="Saif S."/>
            <person name="Shea T."/>
            <person name="Shenoy N."/>
            <person name="Sisk P."/>
            <person name="Stolte C."/>
            <person name="Sykes S."/>
            <person name="White J."/>
            <person name="Yandava C."/>
            <person name="Haas B."/>
            <person name="Nusbaum C."/>
            <person name="Birren B."/>
        </authorList>
    </citation>
    <scope>NUCLEOTIDE SEQUENCE</scope>
    <source>
        <strain evidence="3">ATCC 18188</strain>
    </source>
</reference>
<organism evidence="3">
    <name type="scientific">Ajellomyces dermatitidis (strain ATCC 18188 / CBS 674.68)</name>
    <name type="common">Blastomyces dermatitidis</name>
    <dbReference type="NCBI Taxonomy" id="653446"/>
    <lineage>
        <taxon>Eukaryota</taxon>
        <taxon>Fungi</taxon>
        <taxon>Dikarya</taxon>
        <taxon>Ascomycota</taxon>
        <taxon>Pezizomycotina</taxon>
        <taxon>Eurotiomycetes</taxon>
        <taxon>Eurotiomycetidae</taxon>
        <taxon>Onygenales</taxon>
        <taxon>Ajellomycetaceae</taxon>
        <taxon>Blastomyces</taxon>
    </lineage>
</organism>
<dbReference type="EMBL" id="GG750000">
    <property type="protein sequence ID" value="KMW69434.1"/>
    <property type="molecule type" value="Genomic_DNA"/>
</dbReference>
<proteinExistence type="predicted"/>
<gene>
    <name evidence="3" type="ORF">BDDG_13582</name>
</gene>